<dbReference type="PANTHER" id="PTHR24006">
    <property type="entry name" value="UBIQUITIN CARBOXYL-TERMINAL HYDROLASE"/>
    <property type="match status" value="1"/>
</dbReference>
<evidence type="ECO:0000313" key="5">
    <source>
        <dbReference type="Proteomes" id="UP000233100"/>
    </source>
</evidence>
<dbReference type="SUPFAM" id="SSF54001">
    <property type="entry name" value="Cysteine proteinases"/>
    <property type="match status" value="1"/>
</dbReference>
<feature type="chain" id="PRO_5030856548" description="USP domain-containing protein" evidence="2">
    <location>
        <begin position="22"/>
        <end position="931"/>
    </location>
</feature>
<reference evidence="4" key="3">
    <citation type="submission" date="2025-09" db="UniProtKB">
        <authorList>
            <consortium name="Ensembl"/>
        </authorList>
    </citation>
    <scope>IDENTIFICATION</scope>
</reference>
<dbReference type="AlphaFoldDB" id="A0A7N9IAB3"/>
<proteinExistence type="predicted"/>
<dbReference type="PROSITE" id="PS00973">
    <property type="entry name" value="USP_2"/>
    <property type="match status" value="1"/>
</dbReference>
<dbReference type="GO" id="GO:0005829">
    <property type="term" value="C:cytosol"/>
    <property type="evidence" value="ECO:0007669"/>
    <property type="project" value="TreeGrafter"/>
</dbReference>
<protein>
    <recommendedName>
        <fullName evidence="3">USP domain-containing protein</fullName>
    </recommendedName>
</protein>
<reference evidence="4" key="2">
    <citation type="submission" date="2025-08" db="UniProtKB">
        <authorList>
            <consortium name="Ensembl"/>
        </authorList>
    </citation>
    <scope>IDENTIFICATION</scope>
</reference>
<dbReference type="CDD" id="cd02257">
    <property type="entry name" value="Peptidase_C19"/>
    <property type="match status" value="1"/>
</dbReference>
<keyword evidence="2" id="KW-0732">Signal</keyword>
<feature type="region of interest" description="Disordered" evidence="1">
    <location>
        <begin position="665"/>
        <end position="763"/>
    </location>
</feature>
<dbReference type="Pfam" id="PF00443">
    <property type="entry name" value="UCH"/>
    <property type="match status" value="1"/>
</dbReference>
<reference evidence="4 5" key="1">
    <citation type="submission" date="2013-03" db="EMBL/GenBank/DDBJ databases">
        <authorList>
            <person name="Warren W."/>
            <person name="Wilson R.K."/>
        </authorList>
    </citation>
    <scope>NUCLEOTIDE SEQUENCE</scope>
</reference>
<feature type="region of interest" description="Disordered" evidence="1">
    <location>
        <begin position="45"/>
        <end position="130"/>
    </location>
</feature>
<feature type="compositionally biased region" description="Basic and acidic residues" evidence="1">
    <location>
        <begin position="892"/>
        <end position="901"/>
    </location>
</feature>
<evidence type="ECO:0000256" key="1">
    <source>
        <dbReference type="SAM" id="MobiDB-lite"/>
    </source>
</evidence>
<dbReference type="GO" id="GO:0016579">
    <property type="term" value="P:protein deubiquitination"/>
    <property type="evidence" value="ECO:0007669"/>
    <property type="project" value="InterPro"/>
</dbReference>
<dbReference type="GO" id="GO:0005634">
    <property type="term" value="C:nucleus"/>
    <property type="evidence" value="ECO:0007669"/>
    <property type="project" value="TreeGrafter"/>
</dbReference>
<dbReference type="GeneTree" id="ENSGT00940000174573"/>
<dbReference type="Proteomes" id="UP000233100">
    <property type="component" value="Chromosome 12"/>
</dbReference>
<evidence type="ECO:0000313" key="4">
    <source>
        <dbReference type="Ensembl" id="ENSMFAP00000048855.1"/>
    </source>
</evidence>
<organism evidence="4 5">
    <name type="scientific">Macaca fascicularis</name>
    <name type="common">Crab-eating macaque</name>
    <name type="synonym">Cynomolgus monkey</name>
    <dbReference type="NCBI Taxonomy" id="9541"/>
    <lineage>
        <taxon>Eukaryota</taxon>
        <taxon>Metazoa</taxon>
        <taxon>Chordata</taxon>
        <taxon>Craniata</taxon>
        <taxon>Vertebrata</taxon>
        <taxon>Euteleostomi</taxon>
        <taxon>Mammalia</taxon>
        <taxon>Eutheria</taxon>
        <taxon>Euarchontoglires</taxon>
        <taxon>Primates</taxon>
        <taxon>Haplorrhini</taxon>
        <taxon>Catarrhini</taxon>
        <taxon>Cercopithecidae</taxon>
        <taxon>Cercopithecinae</taxon>
        <taxon>Macaca</taxon>
    </lineage>
</organism>
<dbReference type="Ensembl" id="ENSMFAT00000099502.1">
    <property type="protein sequence ID" value="ENSMFAP00000048855.1"/>
    <property type="gene ID" value="ENSMFAG00000051250.1"/>
</dbReference>
<keyword evidence="5" id="KW-1185">Reference proteome</keyword>
<feature type="signal peptide" evidence="2">
    <location>
        <begin position="1"/>
        <end position="21"/>
    </location>
</feature>
<dbReference type="GO" id="GO:0004843">
    <property type="term" value="F:cysteine-type deubiquitinase activity"/>
    <property type="evidence" value="ECO:0007669"/>
    <property type="project" value="InterPro"/>
</dbReference>
<sequence>MRNFRFGGVALFACLHVLCNAWGTVSPPAAPRPAMGAGGCSGWSPPLRAMQGRGSAQRGTGERAPGFPFGAPSSPPRISQSPFPLQHPHRKERAGSSQKCSAEEKETETCPSTNMEPHAHPSLAPTPVAQRRQPGRDFVLPHREHACRWVRASGLRAMNRFRSPGTCWCGNREANVFADRHAAGAASGRKPRRGRRGRDAVTHRDGRAPATQTGLPSMACGSSTLWASISGMEPLRQVLQKAKAVALYCSGPLWALKHFVTTGWTDAETECSQEAPGGAPFAGLINQGLTCYLNALLQCLFLTPEFRDRIQEKPWTSEPEQALGEIFRRLQRRCGPVPTSALTTCLGLHSSVQQDVAEVFLLLLQHLGRDELQEVFQSEVEKIIQCLVCGHEEHIPSGGRMLILPLASHTQLCSLEGAGQKPGKPANPSSGVSQDTEVLSFSLIQKFDDEDNRFFCEPCNAKTPASEETRFLRLPKVLILQVRELTFENGRFHKIQKPINIAQVLKLHTSPRELTLPKCKASHSGTLTPNPEQRVYHLYAMCCHSGDCSGGHYTALAQPPGRAEWFRFNDQQVHCVGPEFPLHHTFRSETPYLLLYRCQDTEDRCVPVWSPGWQEPEAPGPDNGDMRTMTDVAAPKEKVPCPGVEGETLKTDSATVCWGGHSQSLSPLQDDEPICHRQSPAKKYRRDMEPGLGDRGRASEHVDEEGPKAPPPGEQGEARGLPCGPQCSPEEELPAMGMRSSVAEDQALSNPVQGPAQPGKTPSCLGEAAATYVSSPSLTSISGPHHWLTPSPSHFPRSVSSTHYPASLDVAFGDPCSPQGGRPPILKLSRASPRPDSHPGSSSPAELEAEQGVLGGEAGQSRVGSPGLSSHALSTVHMRMEPTFSKQLQTDSGHEDRKISADQENSQDEGWTMRRDRPASEGSELQGTGWP</sequence>
<accession>A0A7N9IAB3</accession>
<dbReference type="PROSITE" id="PS50235">
    <property type="entry name" value="USP_3"/>
    <property type="match status" value="1"/>
</dbReference>
<feature type="region of interest" description="Disordered" evidence="1">
    <location>
        <begin position="181"/>
        <end position="214"/>
    </location>
</feature>
<evidence type="ECO:0000256" key="2">
    <source>
        <dbReference type="SAM" id="SignalP"/>
    </source>
</evidence>
<feature type="compositionally biased region" description="Basic and acidic residues" evidence="1">
    <location>
        <begin position="197"/>
        <end position="207"/>
    </location>
</feature>
<feature type="compositionally biased region" description="Basic and acidic residues" evidence="1">
    <location>
        <begin position="686"/>
        <end position="707"/>
    </location>
</feature>
<evidence type="ECO:0000259" key="3">
    <source>
        <dbReference type="PROSITE" id="PS50235"/>
    </source>
</evidence>
<dbReference type="InterPro" id="IPR050164">
    <property type="entry name" value="Peptidase_C19"/>
</dbReference>
<feature type="domain" description="USP" evidence="3">
    <location>
        <begin position="282"/>
        <end position="599"/>
    </location>
</feature>
<name>A0A7N9IAB3_MACFA</name>
<dbReference type="InterPro" id="IPR001394">
    <property type="entry name" value="Peptidase_C19_UCH"/>
</dbReference>
<feature type="region of interest" description="Disordered" evidence="1">
    <location>
        <begin position="777"/>
        <end position="931"/>
    </location>
</feature>
<dbReference type="Gene3D" id="3.90.70.10">
    <property type="entry name" value="Cysteine proteinases"/>
    <property type="match status" value="1"/>
</dbReference>
<dbReference type="InterPro" id="IPR028889">
    <property type="entry name" value="USP"/>
</dbReference>
<dbReference type="InterPro" id="IPR018200">
    <property type="entry name" value="USP_CS"/>
</dbReference>
<dbReference type="InterPro" id="IPR038765">
    <property type="entry name" value="Papain-like_cys_pep_sf"/>
</dbReference>